<dbReference type="EMBL" id="LR796338">
    <property type="protein sequence ID" value="CAB4137905.1"/>
    <property type="molecule type" value="Genomic_DNA"/>
</dbReference>
<protein>
    <submittedName>
        <fullName evidence="1">Uncharacterized protein</fullName>
    </submittedName>
</protein>
<organism evidence="1">
    <name type="scientific">uncultured Caudovirales phage</name>
    <dbReference type="NCBI Taxonomy" id="2100421"/>
    <lineage>
        <taxon>Viruses</taxon>
        <taxon>Duplodnaviria</taxon>
        <taxon>Heunggongvirae</taxon>
        <taxon>Uroviricota</taxon>
        <taxon>Caudoviricetes</taxon>
        <taxon>Peduoviridae</taxon>
        <taxon>Maltschvirus</taxon>
        <taxon>Maltschvirus maltsch</taxon>
    </lineage>
</organism>
<sequence>MPLTKPTIGQSSWGTTLNTALDYLDTKVGPWVAVPASATATGTAGQLAYASGFLYVCVATNTWRRTALTSW</sequence>
<reference evidence="1" key="1">
    <citation type="submission" date="2020-04" db="EMBL/GenBank/DDBJ databases">
        <authorList>
            <person name="Chiriac C."/>
            <person name="Salcher M."/>
            <person name="Ghai R."/>
            <person name="Kavagutti S V."/>
        </authorList>
    </citation>
    <scope>NUCLEOTIDE SEQUENCE</scope>
</reference>
<proteinExistence type="predicted"/>
<accession>A0A6J5LTY1</accession>
<name>A0A6J5LTY1_9CAUD</name>
<evidence type="ECO:0000313" key="2">
    <source>
        <dbReference type="EMBL" id="CAB4148163.1"/>
    </source>
</evidence>
<dbReference type="EMBL" id="LR796481">
    <property type="protein sequence ID" value="CAB4148163.1"/>
    <property type="molecule type" value="Genomic_DNA"/>
</dbReference>
<gene>
    <name evidence="1" type="ORF">UFOVP325_136</name>
    <name evidence="2" type="ORF">UFOVP430_131</name>
</gene>
<evidence type="ECO:0000313" key="1">
    <source>
        <dbReference type="EMBL" id="CAB4137905.1"/>
    </source>
</evidence>